<comment type="caution">
    <text evidence="11">The sequence shown here is derived from an EMBL/GenBank/DDBJ whole genome shotgun (WGS) entry which is preliminary data.</text>
</comment>
<keyword evidence="4 7" id="KW-0863">Zinc-finger</keyword>
<dbReference type="EMBL" id="CAXKWB010005818">
    <property type="protein sequence ID" value="CAL4079996.1"/>
    <property type="molecule type" value="Genomic_DNA"/>
</dbReference>
<evidence type="ECO:0000256" key="8">
    <source>
        <dbReference type="SAM" id="MobiDB-lite"/>
    </source>
</evidence>
<evidence type="ECO:0000256" key="6">
    <source>
        <dbReference type="ARBA" id="ARBA00023242"/>
    </source>
</evidence>
<feature type="domain" description="C2H2-type" evidence="10">
    <location>
        <begin position="802"/>
        <end position="829"/>
    </location>
</feature>
<sequence>MAAGEVRVVTRRCHVPGCGASSPGVVVYSAKRTKDEDGFRRWCSVLGLDDNRVAVHACQRHFPAGAPTRNHPDPNPNLFNPIPVQPSSHGIHDVGEVRVSGNTTITPIFNNAPDGTPLGPDGKPLPTPVRPPPGSVTKLAPNATLIDLNKIKKDRDPDKPFRIEEVTVLIDDHDSVKVVGYGPRDPMNTSPMERVPGRLGRPRKIQPPPPPVWDDGAATDGLEDIASEPSYHQFADPSLGAALEQMRQLRIDCNTALIDMDKRQMVYAHRSVLVSRSPYFYRQMYLRRKKLKYLYQFCRFTLPIDVNFDVVEAVVSFMYTGSMSILWGKGTASVRKVLGLFEMKEALEQYDQEVAGREVEEKDYRSQRVRKRVKREHGEDDLESLVLPLLSDSGGGTGREGEMAAQVMEVVSGEERRRRRRTLTEQDGTTNAASAVPHGSGDDAHGKMKVSVQKIVDNALTPFLGKIEELFDPSASTLQIARTSQHIITLWHADILLTKLFDQNDLTKFFSEVMNDVLEKNNQMHQQQHQVGAADGDMNGYNVEVLVTHTGNPLVDEAYNKAALGDSVVQEVETITVGDMQIINYHQIDPQHIPKYVHMIAMYRYKIRMGRNRGLGRSDPGATGGTGTGSKDALMPPLLEGDVLPDDSSTPNDLDDLVNRMSAGGDDLLGHSNSVTRAYFQQVSLDLKRRAVGDLELYVNPSFHEELIMHIMVDQVEERGTLPLSLAVFLAKGCNFCRKKECKAEDLTLPISPDNPVCPDRQCIKRNLICEICNKQMSNSKSLARHKYSVHDIQVGDTGGLFICSHCGETFSKKWKLNMHERQHEDRKLEVACHVCGKVMRGAMALKKHVNMVHETKPQYQCNFCTKTFKRKETLNVHRRIHTGEKPFPCQRCDYASETKGNLKAHMWRKHKVQLGGPTVEQQQQEQQQQQDEQAMAATLVAHAHTLADGSFIIAQGAAPPGSVMT</sequence>
<feature type="compositionally biased region" description="Pro residues" evidence="8">
    <location>
        <begin position="123"/>
        <end position="134"/>
    </location>
</feature>
<feature type="region of interest" description="Disordered" evidence="8">
    <location>
        <begin position="179"/>
        <end position="211"/>
    </location>
</feature>
<keyword evidence="5" id="KW-0862">Zinc</keyword>
<dbReference type="SUPFAM" id="SSF54695">
    <property type="entry name" value="POZ domain"/>
    <property type="match status" value="1"/>
</dbReference>
<evidence type="ECO:0000256" key="4">
    <source>
        <dbReference type="ARBA" id="ARBA00022771"/>
    </source>
</evidence>
<dbReference type="CDD" id="cd18186">
    <property type="entry name" value="BTB_POZ_ZBTB_KLHL-like"/>
    <property type="match status" value="1"/>
</dbReference>
<feature type="region of interest" description="Disordered" evidence="8">
    <location>
        <begin position="613"/>
        <end position="636"/>
    </location>
</feature>
<feature type="region of interest" description="Disordered" evidence="8">
    <location>
        <begin position="916"/>
        <end position="935"/>
    </location>
</feature>
<dbReference type="PANTHER" id="PTHR24406">
    <property type="entry name" value="TRANSCRIPTIONAL REPRESSOR CTCFL-RELATED"/>
    <property type="match status" value="1"/>
</dbReference>
<dbReference type="Proteomes" id="UP001497623">
    <property type="component" value="Unassembled WGS sequence"/>
</dbReference>
<dbReference type="Gene3D" id="3.30.710.10">
    <property type="entry name" value="Potassium Channel Kv1.1, Chain A"/>
    <property type="match status" value="1"/>
</dbReference>
<evidence type="ECO:0000256" key="7">
    <source>
        <dbReference type="PROSITE-ProRule" id="PRU00042"/>
    </source>
</evidence>
<keyword evidence="2" id="KW-0479">Metal-binding</keyword>
<dbReference type="GO" id="GO:0008270">
    <property type="term" value="F:zinc ion binding"/>
    <property type="evidence" value="ECO:0007669"/>
    <property type="project" value="UniProtKB-KW"/>
</dbReference>
<dbReference type="PROSITE" id="PS00028">
    <property type="entry name" value="ZINC_FINGER_C2H2_1"/>
    <property type="match status" value="2"/>
</dbReference>
<evidence type="ECO:0000256" key="5">
    <source>
        <dbReference type="ARBA" id="ARBA00022833"/>
    </source>
</evidence>
<dbReference type="FunFam" id="3.30.160.60:FF:000446">
    <property type="entry name" value="Zinc finger protein"/>
    <property type="match status" value="1"/>
</dbReference>
<feature type="domain" description="C2H2-type" evidence="10">
    <location>
        <begin position="768"/>
        <end position="791"/>
    </location>
</feature>
<organism evidence="11 12">
    <name type="scientific">Meganyctiphanes norvegica</name>
    <name type="common">Northern krill</name>
    <name type="synonym">Thysanopoda norvegica</name>
    <dbReference type="NCBI Taxonomy" id="48144"/>
    <lineage>
        <taxon>Eukaryota</taxon>
        <taxon>Metazoa</taxon>
        <taxon>Ecdysozoa</taxon>
        <taxon>Arthropoda</taxon>
        <taxon>Crustacea</taxon>
        <taxon>Multicrustacea</taxon>
        <taxon>Malacostraca</taxon>
        <taxon>Eumalacostraca</taxon>
        <taxon>Eucarida</taxon>
        <taxon>Euphausiacea</taxon>
        <taxon>Euphausiidae</taxon>
        <taxon>Meganyctiphanes</taxon>
    </lineage>
</organism>
<reference evidence="11 12" key="1">
    <citation type="submission" date="2024-05" db="EMBL/GenBank/DDBJ databases">
        <authorList>
            <person name="Wallberg A."/>
        </authorList>
    </citation>
    <scope>NUCLEOTIDE SEQUENCE [LARGE SCALE GENOMIC DNA]</scope>
</reference>
<dbReference type="InterPro" id="IPR050888">
    <property type="entry name" value="ZnF_C2H2-type_TF"/>
</dbReference>
<dbReference type="PROSITE" id="PS50097">
    <property type="entry name" value="BTB"/>
    <property type="match status" value="1"/>
</dbReference>
<dbReference type="Pfam" id="PF00096">
    <property type="entry name" value="zf-C2H2"/>
    <property type="match status" value="2"/>
</dbReference>
<dbReference type="InterPro" id="IPR036236">
    <property type="entry name" value="Znf_C2H2_sf"/>
</dbReference>
<comment type="subcellular location">
    <subcellularLocation>
        <location evidence="1">Nucleus</location>
    </subcellularLocation>
</comment>
<feature type="region of interest" description="Disordered" evidence="8">
    <location>
        <begin position="109"/>
        <end position="136"/>
    </location>
</feature>
<dbReference type="FunFam" id="3.30.160.60:FF:001498">
    <property type="entry name" value="Zinc finger protein 404"/>
    <property type="match status" value="1"/>
</dbReference>
<dbReference type="Pfam" id="PF13909">
    <property type="entry name" value="zf-H2C2_5"/>
    <property type="match status" value="1"/>
</dbReference>
<evidence type="ECO:0000259" key="10">
    <source>
        <dbReference type="PROSITE" id="PS50157"/>
    </source>
</evidence>
<dbReference type="PROSITE" id="PS50157">
    <property type="entry name" value="ZINC_FINGER_C2H2_2"/>
    <property type="match status" value="3"/>
</dbReference>
<dbReference type="InterPro" id="IPR011333">
    <property type="entry name" value="SKP1/BTB/POZ_sf"/>
</dbReference>
<keyword evidence="3" id="KW-0677">Repeat</keyword>
<dbReference type="Pfam" id="PF00651">
    <property type="entry name" value="BTB"/>
    <property type="match status" value="1"/>
</dbReference>
<dbReference type="InterPro" id="IPR000210">
    <property type="entry name" value="BTB/POZ_dom"/>
</dbReference>
<name>A0AAV2QEG8_MEGNR</name>
<dbReference type="AlphaFoldDB" id="A0AAV2QEG8"/>
<dbReference type="SMART" id="SM00355">
    <property type="entry name" value="ZnF_C2H2"/>
    <property type="match status" value="5"/>
</dbReference>
<dbReference type="SMART" id="SM00225">
    <property type="entry name" value="BTB"/>
    <property type="match status" value="1"/>
</dbReference>
<evidence type="ECO:0000256" key="3">
    <source>
        <dbReference type="ARBA" id="ARBA00022737"/>
    </source>
</evidence>
<accession>A0AAV2QEG8</accession>
<evidence type="ECO:0000259" key="9">
    <source>
        <dbReference type="PROSITE" id="PS50097"/>
    </source>
</evidence>
<feature type="compositionally biased region" description="Low complexity" evidence="8">
    <location>
        <begin position="921"/>
        <end position="935"/>
    </location>
</feature>
<keyword evidence="12" id="KW-1185">Reference proteome</keyword>
<dbReference type="Gene3D" id="3.30.160.60">
    <property type="entry name" value="Classic Zinc Finger"/>
    <property type="match status" value="3"/>
</dbReference>
<feature type="region of interest" description="Disordered" evidence="8">
    <location>
        <begin position="410"/>
        <end position="445"/>
    </location>
</feature>
<keyword evidence="6" id="KW-0539">Nucleus</keyword>
<proteinExistence type="predicted"/>
<gene>
    <name evidence="11" type="ORF">MNOR_LOCUS11168</name>
</gene>
<feature type="domain" description="C2H2-type" evidence="10">
    <location>
        <begin position="860"/>
        <end position="887"/>
    </location>
</feature>
<dbReference type="GO" id="GO:0005634">
    <property type="term" value="C:nucleus"/>
    <property type="evidence" value="ECO:0007669"/>
    <property type="project" value="UniProtKB-SubCell"/>
</dbReference>
<evidence type="ECO:0000313" key="11">
    <source>
        <dbReference type="EMBL" id="CAL4079996.1"/>
    </source>
</evidence>
<evidence type="ECO:0000256" key="2">
    <source>
        <dbReference type="ARBA" id="ARBA00022723"/>
    </source>
</evidence>
<evidence type="ECO:0000256" key="1">
    <source>
        <dbReference type="ARBA" id="ARBA00004123"/>
    </source>
</evidence>
<feature type="domain" description="BTB" evidence="9">
    <location>
        <begin position="253"/>
        <end position="327"/>
    </location>
</feature>
<dbReference type="SUPFAM" id="SSF57667">
    <property type="entry name" value="beta-beta-alpha zinc fingers"/>
    <property type="match status" value="2"/>
</dbReference>
<evidence type="ECO:0000313" key="12">
    <source>
        <dbReference type="Proteomes" id="UP001497623"/>
    </source>
</evidence>
<dbReference type="InterPro" id="IPR013087">
    <property type="entry name" value="Znf_C2H2_type"/>
</dbReference>
<protein>
    <submittedName>
        <fullName evidence="11">Uncharacterized protein</fullName>
    </submittedName>
</protein>